<proteinExistence type="predicted"/>
<accession>A0A159ZRI7</accession>
<sequence>MCVSKKKLASKKIPTNNSSNNPLKNEIIENILENDFIKDITMEFNGISFPVYSEFERTYQQLFGDYKTKIRCQDYLFLIRHRKLYNGGLHKIQIANYIKNHFITRYDFDKISMTHLMCACIYSINDSNLELVKLLVNNFNFTKRDNTDHTALSYAFKNPGNIKIIGFLLNYIESDYFEIDQNIINDSLIYWSKTDYLPCIEMAKLLIKAEASINYKDRTGSTILINIINNKNYYNITDLVKFLLTEGVDIHESTTICPDNNVVKEKWTTSIGSKLIESVKFEINGEQIFPSYYGDYDESCRKPKYSIMNHLIKRYCWDNNKRIISMFYDYGYRELPNTTNTSILEFTKQIVNDIEFRESYFRKFKPDLIEKQREIVYKPGSVRSEIIKLNWEINSGQTLNPNKYIFDYFGINNLIELEKMINDV</sequence>
<dbReference type="InterPro" id="IPR036770">
    <property type="entry name" value="Ankyrin_rpt-contain_sf"/>
</dbReference>
<dbReference type="SMR" id="A0A159ZRI7"/>
<organism evidence="1 2">
    <name type="scientific">Mimivirus Bombay</name>
    <dbReference type="NCBI Taxonomy" id="1835008"/>
    <lineage>
        <taxon>Viruses</taxon>
        <taxon>Varidnaviria</taxon>
        <taxon>Bamfordvirae</taxon>
        <taxon>Nucleocytoviricota</taxon>
        <taxon>Megaviricetes</taxon>
        <taxon>Imitervirales</taxon>
        <taxon>Mimiviridae</taxon>
        <taxon>Megamimivirinae</taxon>
        <taxon>Mimivirus</taxon>
        <taxon>Mimivirus bradfordmassiliense</taxon>
    </lineage>
</organism>
<dbReference type="Proteomes" id="UP000241559">
    <property type="component" value="Segment"/>
</dbReference>
<dbReference type="EMBL" id="KU761889">
    <property type="protein sequence ID" value="AMZ03296.1"/>
    <property type="molecule type" value="Genomic_DNA"/>
</dbReference>
<evidence type="ECO:0000313" key="1">
    <source>
        <dbReference type="EMBL" id="AMZ03296.1"/>
    </source>
</evidence>
<dbReference type="Gene3D" id="1.25.40.20">
    <property type="entry name" value="Ankyrin repeat-containing domain"/>
    <property type="match status" value="1"/>
</dbReference>
<protein>
    <submittedName>
        <fullName evidence="1">Putative ankyrin repeat protein</fullName>
    </submittedName>
</protein>
<evidence type="ECO:0000313" key="2">
    <source>
        <dbReference type="Proteomes" id="UP000241559"/>
    </source>
</evidence>
<dbReference type="Pfam" id="PF12796">
    <property type="entry name" value="Ank_2"/>
    <property type="match status" value="1"/>
</dbReference>
<dbReference type="InterPro" id="IPR002110">
    <property type="entry name" value="Ankyrin_rpt"/>
</dbReference>
<reference evidence="1" key="1">
    <citation type="journal article" date="2016" name="Genom Data">
        <title>Isolation and complete genome sequencing of Mimivirus bombay, a Giant Virus in sewage of Mumbai, India.</title>
        <authorList>
            <person name="Chatterjee A."/>
            <person name="Ali F."/>
            <person name="Bange D."/>
            <person name="Kondabagil K."/>
        </authorList>
    </citation>
    <scope>NUCLEOTIDE SEQUENCE [LARGE SCALE GENOMIC DNA]</scope>
    <source>
        <strain evidence="1">1</strain>
    </source>
</reference>
<name>A0A159ZRI7_MIMIV</name>
<dbReference type="SUPFAM" id="SSF48403">
    <property type="entry name" value="Ankyrin repeat"/>
    <property type="match status" value="1"/>
</dbReference>